<dbReference type="FunFam" id="3.40.50.720:FF:000203">
    <property type="entry name" value="D-3-phosphoglycerate dehydrogenase (SerA)"/>
    <property type="match status" value="1"/>
</dbReference>
<dbReference type="SUPFAM" id="SSF51735">
    <property type="entry name" value="NAD(P)-binding Rossmann-fold domains"/>
    <property type="match status" value="1"/>
</dbReference>
<evidence type="ECO:0000256" key="4">
    <source>
        <dbReference type="ARBA" id="ARBA00023027"/>
    </source>
</evidence>
<sequence>MQRHAIAIIDDYQDNAMQLADWSGIQDKADIQVFNCAWENEDDLIRKLQPFSIISLMRERTAFPARVIERLPNLKLISMTGGRTSTLDIDACTRRGIWVSYTGSSPSHAAAELALGLMFACARAVPRADENMRGGKWQQGIPMGMQLEGRRLGVVGLGKLGAYVARVGLAMGMEVVAWSQNLTAQAAQEQGVQRVEKNELFATSDVVSLHLTLSQRSLGIVGRPELESMKEGAIFINTSRGPLVDEGALLDVLGAGRIIAGLDVYDTEPLPAHHPLRTMPNVVLAPHLGYVVSNALTLFLRESARNIETFLAGEVPPLRNPEVLNQSGATKA</sequence>
<evidence type="ECO:0000259" key="6">
    <source>
        <dbReference type="Pfam" id="PF00389"/>
    </source>
</evidence>
<evidence type="ECO:0000256" key="1">
    <source>
        <dbReference type="ARBA" id="ARBA00005854"/>
    </source>
</evidence>
<protein>
    <submittedName>
        <fullName evidence="8">D-2-hydroxyacid dehydrogenase family protein</fullName>
    </submittedName>
</protein>
<keyword evidence="4" id="KW-0520">NAD</keyword>
<accession>A0A853FBL1</accession>
<dbReference type="RefSeq" id="WP_129967861.1">
    <property type="nucleotide sequence ID" value="NZ_JACCEW010000001.1"/>
</dbReference>
<comment type="caution">
    <text evidence="8">The sequence shown here is derived from an EMBL/GenBank/DDBJ whole genome shotgun (WGS) entry which is preliminary data.</text>
</comment>
<feature type="domain" description="D-isomer specific 2-hydroxyacid dehydrogenase NAD-binding" evidence="7">
    <location>
        <begin position="115"/>
        <end position="289"/>
    </location>
</feature>
<evidence type="ECO:0000256" key="2">
    <source>
        <dbReference type="ARBA" id="ARBA00022605"/>
    </source>
</evidence>
<dbReference type="InterPro" id="IPR006139">
    <property type="entry name" value="D-isomer_2_OHA_DH_cat_dom"/>
</dbReference>
<dbReference type="InterPro" id="IPR050857">
    <property type="entry name" value="D-2-hydroxyacid_DH"/>
</dbReference>
<evidence type="ECO:0000313" key="9">
    <source>
        <dbReference type="Proteomes" id="UP000580517"/>
    </source>
</evidence>
<dbReference type="GO" id="GO:0051287">
    <property type="term" value="F:NAD binding"/>
    <property type="evidence" value="ECO:0007669"/>
    <property type="project" value="InterPro"/>
</dbReference>
<keyword evidence="3 5" id="KW-0560">Oxidoreductase</keyword>
<name>A0A853FBL1_9BURK</name>
<dbReference type="GO" id="GO:0008652">
    <property type="term" value="P:amino acid biosynthetic process"/>
    <property type="evidence" value="ECO:0007669"/>
    <property type="project" value="UniProtKB-KW"/>
</dbReference>
<keyword evidence="9" id="KW-1185">Reference proteome</keyword>
<dbReference type="Pfam" id="PF00389">
    <property type="entry name" value="2-Hacid_dh"/>
    <property type="match status" value="1"/>
</dbReference>
<dbReference type="PROSITE" id="PS00671">
    <property type="entry name" value="D_2_HYDROXYACID_DH_3"/>
    <property type="match status" value="1"/>
</dbReference>
<dbReference type="OrthoDB" id="9805416at2"/>
<evidence type="ECO:0000313" key="8">
    <source>
        <dbReference type="EMBL" id="NYT35931.1"/>
    </source>
</evidence>
<proteinExistence type="inferred from homology"/>
<dbReference type="CDD" id="cd12169">
    <property type="entry name" value="PGDH_like_1"/>
    <property type="match status" value="1"/>
</dbReference>
<evidence type="ECO:0000256" key="3">
    <source>
        <dbReference type="ARBA" id="ARBA00023002"/>
    </source>
</evidence>
<feature type="domain" description="D-isomer specific 2-hydroxyacid dehydrogenase catalytic" evidence="6">
    <location>
        <begin position="9"/>
        <end position="316"/>
    </location>
</feature>
<dbReference type="InterPro" id="IPR036291">
    <property type="entry name" value="NAD(P)-bd_dom_sf"/>
</dbReference>
<dbReference type="Proteomes" id="UP000580517">
    <property type="component" value="Unassembled WGS sequence"/>
</dbReference>
<comment type="similarity">
    <text evidence="1 5">Belongs to the D-isomer specific 2-hydroxyacid dehydrogenase family.</text>
</comment>
<dbReference type="EMBL" id="JACCEW010000001">
    <property type="protein sequence ID" value="NYT35931.1"/>
    <property type="molecule type" value="Genomic_DNA"/>
</dbReference>
<reference evidence="8 9" key="1">
    <citation type="submission" date="2020-07" db="EMBL/GenBank/DDBJ databases">
        <title>Taxonomic revisions and descriptions of new bacterial species based on genomic comparisons in the high-G+C-content subgroup of the family Alcaligenaceae.</title>
        <authorList>
            <person name="Szabo A."/>
            <person name="Felfoldi T."/>
        </authorList>
    </citation>
    <scope>NUCLEOTIDE SEQUENCE [LARGE SCALE GENOMIC DNA]</scope>
    <source>
        <strain evidence="8 9">DSM 25264</strain>
    </source>
</reference>
<dbReference type="GO" id="GO:0016616">
    <property type="term" value="F:oxidoreductase activity, acting on the CH-OH group of donors, NAD or NADP as acceptor"/>
    <property type="evidence" value="ECO:0007669"/>
    <property type="project" value="InterPro"/>
</dbReference>
<dbReference type="InterPro" id="IPR006140">
    <property type="entry name" value="D-isomer_DH_NAD-bd"/>
</dbReference>
<evidence type="ECO:0000256" key="5">
    <source>
        <dbReference type="RuleBase" id="RU003719"/>
    </source>
</evidence>
<dbReference type="AlphaFoldDB" id="A0A853FBL1"/>
<dbReference type="PANTHER" id="PTHR42789:SF1">
    <property type="entry name" value="D-ISOMER SPECIFIC 2-HYDROXYACID DEHYDROGENASE FAMILY PROTEIN (AFU_ORTHOLOGUE AFUA_6G10090)"/>
    <property type="match status" value="1"/>
</dbReference>
<organism evidence="8 9">
    <name type="scientific">Allopusillimonas soli</name>
    <dbReference type="NCBI Taxonomy" id="659016"/>
    <lineage>
        <taxon>Bacteria</taxon>
        <taxon>Pseudomonadati</taxon>
        <taxon>Pseudomonadota</taxon>
        <taxon>Betaproteobacteria</taxon>
        <taxon>Burkholderiales</taxon>
        <taxon>Alcaligenaceae</taxon>
        <taxon>Allopusillimonas</taxon>
    </lineage>
</organism>
<dbReference type="Pfam" id="PF02826">
    <property type="entry name" value="2-Hacid_dh_C"/>
    <property type="match status" value="1"/>
</dbReference>
<dbReference type="PROSITE" id="PS00065">
    <property type="entry name" value="D_2_HYDROXYACID_DH_1"/>
    <property type="match status" value="1"/>
</dbReference>
<dbReference type="PANTHER" id="PTHR42789">
    <property type="entry name" value="D-ISOMER SPECIFIC 2-HYDROXYACID DEHYDROGENASE FAMILY PROTEIN (AFU_ORTHOLOGUE AFUA_6G10090)"/>
    <property type="match status" value="1"/>
</dbReference>
<gene>
    <name evidence="8" type="ORF">H0A68_03530</name>
</gene>
<dbReference type="InterPro" id="IPR029753">
    <property type="entry name" value="D-isomer_DH_CS"/>
</dbReference>
<evidence type="ECO:0000259" key="7">
    <source>
        <dbReference type="Pfam" id="PF02826"/>
    </source>
</evidence>
<dbReference type="Gene3D" id="3.40.50.720">
    <property type="entry name" value="NAD(P)-binding Rossmann-like Domain"/>
    <property type="match status" value="2"/>
</dbReference>
<keyword evidence="2" id="KW-0028">Amino-acid biosynthesis</keyword>
<dbReference type="SUPFAM" id="SSF52283">
    <property type="entry name" value="Formate/glycerate dehydrogenase catalytic domain-like"/>
    <property type="match status" value="1"/>
</dbReference>
<dbReference type="InterPro" id="IPR029752">
    <property type="entry name" value="D-isomer_DH_CS1"/>
</dbReference>